<feature type="transmembrane region" description="Helical" evidence="6">
    <location>
        <begin position="117"/>
        <end position="134"/>
    </location>
</feature>
<feature type="transmembrane region" description="Helical" evidence="6">
    <location>
        <begin position="457"/>
        <end position="479"/>
    </location>
</feature>
<evidence type="ECO:0000256" key="2">
    <source>
        <dbReference type="ARBA" id="ARBA00022448"/>
    </source>
</evidence>
<feature type="transmembrane region" description="Helical" evidence="6">
    <location>
        <begin position="349"/>
        <end position="368"/>
    </location>
</feature>
<name>A0ABY6UHD2_BIOOC</name>
<protein>
    <recommendedName>
        <fullName evidence="7">Major facilitator superfamily (MFS) profile domain-containing protein</fullName>
    </recommendedName>
</protein>
<feature type="transmembrane region" description="Helical" evidence="6">
    <location>
        <begin position="146"/>
        <end position="166"/>
    </location>
</feature>
<gene>
    <name evidence="8" type="ORF">CLO192961_LOCUS291767</name>
</gene>
<keyword evidence="5 6" id="KW-0472">Membrane</keyword>
<feature type="transmembrane region" description="Helical" evidence="6">
    <location>
        <begin position="380"/>
        <end position="399"/>
    </location>
</feature>
<dbReference type="InterPro" id="IPR036259">
    <property type="entry name" value="MFS_trans_sf"/>
</dbReference>
<keyword evidence="4 6" id="KW-1133">Transmembrane helix</keyword>
<comment type="subcellular location">
    <subcellularLocation>
        <location evidence="1">Membrane</location>
        <topology evidence="1">Multi-pass membrane protein</topology>
    </subcellularLocation>
</comment>
<reference evidence="8 9" key="1">
    <citation type="submission" date="2019-06" db="EMBL/GenBank/DDBJ databases">
        <authorList>
            <person name="Broberg M."/>
        </authorList>
    </citation>
    <scope>NUCLEOTIDE SEQUENCE [LARGE SCALE GENOMIC DNA]</scope>
</reference>
<feature type="transmembrane region" description="Helical" evidence="6">
    <location>
        <begin position="209"/>
        <end position="231"/>
    </location>
</feature>
<dbReference type="InterPro" id="IPR011701">
    <property type="entry name" value="MFS"/>
</dbReference>
<dbReference type="PROSITE" id="PS50850">
    <property type="entry name" value="MFS"/>
    <property type="match status" value="1"/>
</dbReference>
<dbReference type="PANTHER" id="PTHR43791">
    <property type="entry name" value="PERMEASE-RELATED"/>
    <property type="match status" value="1"/>
</dbReference>
<sequence>MKEDPSTQKTEMEAKVGADDQSLAMGSAEACANYTPEQESRIKKKIDMYLLPMLAIMYLVSYLDRSNMGNAAIIGLKEDLKLTAEQYNLCLTIFFIPYSLFEIPSNLMLKVLKPSKWIGIMMVTWGTIATLMGLVKGFPGLMAARFFLAIGEAGFFPAASYILTMWYRRHEIQLRAGIFYSAGAFSGAVSGLLAYLINKMNGVAGLEGWRWVFILEGMLTVVIALFAFFVLPDDPASCKFLTEEEKAIVAHRLRHDTGTTQGSYDANEKFQWKFVWSALSDYKVWAVVVAYWGSAIPIYGFIYTLPTVLKELGYTAEIAQLMTMPIYAAAVVALLLMAFLSDRAGDRSLFVIVPLMIGGAGLIGLLAIPKKGVAPGALYAMLFLVAMGLYSIVCGTVAWTGMKGRPILLITDQANGHLANNLAGPWKRSVGMALMISVGNLGGAVGTNIYLTREAPYYWTGYGTSLGVIVLSLGATMFLRFKFKQINARRDAMTVDEVHAKYTEDELRDMGDESPFFRYTI</sequence>
<evidence type="ECO:0000313" key="8">
    <source>
        <dbReference type="EMBL" id="VUC30633.1"/>
    </source>
</evidence>
<feature type="transmembrane region" description="Helical" evidence="6">
    <location>
        <begin position="318"/>
        <end position="340"/>
    </location>
</feature>
<feature type="transmembrane region" description="Helical" evidence="6">
    <location>
        <begin position="284"/>
        <end position="306"/>
    </location>
</feature>
<dbReference type="Gene3D" id="1.20.1250.20">
    <property type="entry name" value="MFS general substrate transporter like domains"/>
    <property type="match status" value="2"/>
</dbReference>
<organism evidence="8 9">
    <name type="scientific">Bionectria ochroleuca</name>
    <name type="common">Gliocladium roseum</name>
    <dbReference type="NCBI Taxonomy" id="29856"/>
    <lineage>
        <taxon>Eukaryota</taxon>
        <taxon>Fungi</taxon>
        <taxon>Dikarya</taxon>
        <taxon>Ascomycota</taxon>
        <taxon>Pezizomycotina</taxon>
        <taxon>Sordariomycetes</taxon>
        <taxon>Hypocreomycetidae</taxon>
        <taxon>Hypocreales</taxon>
        <taxon>Bionectriaceae</taxon>
        <taxon>Clonostachys</taxon>
    </lineage>
</organism>
<feature type="domain" description="Major facilitator superfamily (MFS) profile" evidence="7">
    <location>
        <begin position="50"/>
        <end position="490"/>
    </location>
</feature>
<dbReference type="PANTHER" id="PTHR43791:SF18">
    <property type="entry name" value="NICOTINIC ACID TRANSPORTER TNA1, PUTATIVE (AFU_ORTHOLOGUE AFUA_3G03820)-RELATED"/>
    <property type="match status" value="1"/>
</dbReference>
<dbReference type="EMBL" id="CABFNS010000823">
    <property type="protein sequence ID" value="VUC30633.1"/>
    <property type="molecule type" value="Genomic_DNA"/>
</dbReference>
<keyword evidence="3 6" id="KW-0812">Transmembrane</keyword>
<feature type="transmembrane region" description="Helical" evidence="6">
    <location>
        <begin position="178"/>
        <end position="197"/>
    </location>
</feature>
<dbReference type="Pfam" id="PF07690">
    <property type="entry name" value="MFS_1"/>
    <property type="match status" value="1"/>
</dbReference>
<evidence type="ECO:0000313" key="9">
    <source>
        <dbReference type="Proteomes" id="UP000766486"/>
    </source>
</evidence>
<evidence type="ECO:0000256" key="1">
    <source>
        <dbReference type="ARBA" id="ARBA00004141"/>
    </source>
</evidence>
<dbReference type="Proteomes" id="UP000766486">
    <property type="component" value="Unassembled WGS sequence"/>
</dbReference>
<keyword evidence="2" id="KW-0813">Transport</keyword>
<accession>A0ABY6UHD2</accession>
<feature type="transmembrane region" description="Helical" evidence="6">
    <location>
        <begin position="430"/>
        <end position="451"/>
    </location>
</feature>
<evidence type="ECO:0000256" key="4">
    <source>
        <dbReference type="ARBA" id="ARBA00022989"/>
    </source>
</evidence>
<dbReference type="SUPFAM" id="SSF103473">
    <property type="entry name" value="MFS general substrate transporter"/>
    <property type="match status" value="1"/>
</dbReference>
<evidence type="ECO:0000259" key="7">
    <source>
        <dbReference type="PROSITE" id="PS50850"/>
    </source>
</evidence>
<dbReference type="InterPro" id="IPR020846">
    <property type="entry name" value="MFS_dom"/>
</dbReference>
<proteinExistence type="predicted"/>
<evidence type="ECO:0000256" key="3">
    <source>
        <dbReference type="ARBA" id="ARBA00022692"/>
    </source>
</evidence>
<evidence type="ECO:0000256" key="5">
    <source>
        <dbReference type="ARBA" id="ARBA00023136"/>
    </source>
</evidence>
<keyword evidence="9" id="KW-1185">Reference proteome</keyword>
<evidence type="ECO:0000256" key="6">
    <source>
        <dbReference type="SAM" id="Phobius"/>
    </source>
</evidence>
<comment type="caution">
    <text evidence="8">The sequence shown here is derived from an EMBL/GenBank/DDBJ whole genome shotgun (WGS) entry which is preliminary data.</text>
</comment>